<dbReference type="GO" id="GO:0003677">
    <property type="term" value="F:DNA binding"/>
    <property type="evidence" value="ECO:0007669"/>
    <property type="project" value="UniProtKB-KW"/>
</dbReference>
<dbReference type="AlphaFoldDB" id="A0A1X6ZDL7"/>
<dbReference type="Gene3D" id="2.40.50.1020">
    <property type="entry name" value="LytTr DNA-binding domain"/>
    <property type="match status" value="1"/>
</dbReference>
<name>A0A1X6ZDL7_9RHOB</name>
<sequence>MCDKGNELNWSDFRNHLVETFSTLLSSVTLLTVAVSIAVAVIAGPFGTYETMPLAARATYWSMAIFSGLLVAYLSRATMATVFGKRRPILFDLGGGLMVSVILAPLIWGLRAWMDPVLKLQQLRLLSIALNIFVISWCIFILRRQIGLEQPAGYRRRDGDEDVPTTRLHRRLSDLEGVEIMRLSANDHFVDVSTDRGVETLRLRLGDAIDEMDPIEGICTHRSHWVALSAVVGVEQAGANKTFVILRNGDRVPVSRKYRPRLVEAGLLE</sequence>
<dbReference type="PROSITE" id="PS50930">
    <property type="entry name" value="HTH_LYTTR"/>
    <property type="match status" value="1"/>
</dbReference>
<keyword evidence="1" id="KW-1133">Transmembrane helix</keyword>
<feature type="transmembrane region" description="Helical" evidence="1">
    <location>
        <begin position="122"/>
        <end position="142"/>
    </location>
</feature>
<feature type="transmembrane region" description="Helical" evidence="1">
    <location>
        <begin position="21"/>
        <end position="46"/>
    </location>
</feature>
<evidence type="ECO:0000313" key="4">
    <source>
        <dbReference type="Proteomes" id="UP000194012"/>
    </source>
</evidence>
<evidence type="ECO:0000259" key="2">
    <source>
        <dbReference type="PROSITE" id="PS50930"/>
    </source>
</evidence>
<proteinExistence type="predicted"/>
<feature type="transmembrane region" description="Helical" evidence="1">
    <location>
        <begin position="89"/>
        <end position="110"/>
    </location>
</feature>
<keyword evidence="1" id="KW-0812">Transmembrane</keyword>
<reference evidence="4" key="1">
    <citation type="submission" date="2017-03" db="EMBL/GenBank/DDBJ databases">
        <authorList>
            <person name="Rodrigo-Torres L."/>
            <person name="Arahal R.D."/>
            <person name="Lucena T."/>
        </authorList>
    </citation>
    <scope>NUCLEOTIDE SEQUENCE [LARGE SCALE GENOMIC DNA]</scope>
    <source>
        <strain evidence="4">CECT 8370</strain>
    </source>
</reference>
<keyword evidence="1" id="KW-0472">Membrane</keyword>
<keyword evidence="4" id="KW-1185">Reference proteome</keyword>
<organism evidence="3 4">
    <name type="scientific">Roseovarius gaetbuli</name>
    <dbReference type="NCBI Taxonomy" id="1356575"/>
    <lineage>
        <taxon>Bacteria</taxon>
        <taxon>Pseudomonadati</taxon>
        <taxon>Pseudomonadota</taxon>
        <taxon>Alphaproteobacteria</taxon>
        <taxon>Rhodobacterales</taxon>
        <taxon>Roseobacteraceae</taxon>
        <taxon>Roseovarius</taxon>
    </lineage>
</organism>
<dbReference type="Proteomes" id="UP000194012">
    <property type="component" value="Unassembled WGS sequence"/>
</dbReference>
<gene>
    <name evidence="3" type="ORF">ROG8370_02102</name>
</gene>
<dbReference type="SMART" id="SM00850">
    <property type="entry name" value="LytTR"/>
    <property type="match status" value="1"/>
</dbReference>
<feature type="domain" description="HTH LytTR-type" evidence="2">
    <location>
        <begin position="179"/>
        <end position="268"/>
    </location>
</feature>
<dbReference type="InterPro" id="IPR007492">
    <property type="entry name" value="LytTR_DNA-bd_dom"/>
</dbReference>
<evidence type="ECO:0000256" key="1">
    <source>
        <dbReference type="SAM" id="Phobius"/>
    </source>
</evidence>
<dbReference type="EMBL" id="FWFJ01000018">
    <property type="protein sequence ID" value="SLN48058.1"/>
    <property type="molecule type" value="Genomic_DNA"/>
</dbReference>
<protein>
    <submittedName>
        <fullName evidence="3">LytTr DNA-binding domain protein</fullName>
    </submittedName>
</protein>
<keyword evidence="3" id="KW-0238">DNA-binding</keyword>
<evidence type="ECO:0000313" key="3">
    <source>
        <dbReference type="EMBL" id="SLN48058.1"/>
    </source>
</evidence>
<dbReference type="Pfam" id="PF04397">
    <property type="entry name" value="LytTR"/>
    <property type="match status" value="1"/>
</dbReference>
<feature type="transmembrane region" description="Helical" evidence="1">
    <location>
        <begin position="58"/>
        <end position="77"/>
    </location>
</feature>
<accession>A0A1X6ZDL7</accession>